<dbReference type="AlphaFoldDB" id="A0A133UGL5"/>
<proteinExistence type="predicted"/>
<comment type="caution">
    <text evidence="1">The sequence shown here is derived from an EMBL/GenBank/DDBJ whole genome shotgun (WGS) entry which is preliminary data.</text>
</comment>
<accession>A0A133UGL5</accession>
<protein>
    <submittedName>
        <fullName evidence="1">Uncharacterized protein</fullName>
    </submittedName>
</protein>
<dbReference type="Proteomes" id="UP000070373">
    <property type="component" value="Unassembled WGS sequence"/>
</dbReference>
<gene>
    <name evidence="1" type="ORF">AKJ64_01215</name>
</gene>
<dbReference type="EMBL" id="LHXN01000012">
    <property type="protein sequence ID" value="KXA93216.1"/>
    <property type="molecule type" value="Genomic_DNA"/>
</dbReference>
<name>A0A133UGL5_9EURY</name>
<sequence length="205" mass="24015">MTSRNRETFEFTNLEELKKVSKNKFAKEYSQEDWIHFARGGIFLTKEGMQLHLRAIERRERSEKSLEETILIAESYILIGAGIEHLLKACILFDEETDIEINENEGRTKNLGKLIGEIERGNMKRLSEEIKNGLLVRLEVLKELRNNAVHSLTENIKSHVIRKSNSEILDFIFASYPRMLQTLQFFFSNLFLEFGKIRSEYNPID</sequence>
<keyword evidence="2" id="KW-1185">Reference proteome</keyword>
<evidence type="ECO:0000313" key="2">
    <source>
        <dbReference type="Proteomes" id="UP000070373"/>
    </source>
</evidence>
<evidence type="ECO:0000313" key="1">
    <source>
        <dbReference type="EMBL" id="KXA93216.1"/>
    </source>
</evidence>
<reference evidence="1 2" key="1">
    <citation type="journal article" date="2016" name="Sci. Rep.">
        <title>Metabolic traits of an uncultured archaeal lineage -MSBL1- from brine pools of the Red Sea.</title>
        <authorList>
            <person name="Mwirichia R."/>
            <person name="Alam I."/>
            <person name="Rashid M."/>
            <person name="Vinu M."/>
            <person name="Ba-Alawi W."/>
            <person name="Anthony Kamau A."/>
            <person name="Kamanda Ngugi D."/>
            <person name="Goker M."/>
            <person name="Klenk H.P."/>
            <person name="Bajic V."/>
            <person name="Stingl U."/>
        </authorList>
    </citation>
    <scope>NUCLEOTIDE SEQUENCE [LARGE SCALE GENOMIC DNA]</scope>
    <source>
        <strain evidence="1">SCGC-AAA259E17</strain>
    </source>
</reference>
<organism evidence="1 2">
    <name type="scientific">candidate division MSBL1 archaeon SCGC-AAA259E17</name>
    <dbReference type="NCBI Taxonomy" id="1698263"/>
    <lineage>
        <taxon>Archaea</taxon>
        <taxon>Methanobacteriati</taxon>
        <taxon>Methanobacteriota</taxon>
        <taxon>candidate division MSBL1</taxon>
    </lineage>
</organism>